<evidence type="ECO:0000256" key="1">
    <source>
        <dbReference type="SAM" id="MobiDB-lite"/>
    </source>
</evidence>
<sequence>MNSFCEIHVTCTGCHILFGSCDSELGLPLHTIPMLLPWNPLASTFLLRIASHSERPRFDLSLSPNDTASSHLYSTRLPSTRSLQPPQFDHAQLEERSTQRHSSQQHDKASFTSKRLVRIERSAIVARSSTFPLPSKRLRWTCACIIGKHGPDARL</sequence>
<organism evidence="2 3">
    <name type="scientific">Puccinia graminis f. sp. tritici</name>
    <dbReference type="NCBI Taxonomy" id="56615"/>
    <lineage>
        <taxon>Eukaryota</taxon>
        <taxon>Fungi</taxon>
        <taxon>Dikarya</taxon>
        <taxon>Basidiomycota</taxon>
        <taxon>Pucciniomycotina</taxon>
        <taxon>Pucciniomycetes</taxon>
        <taxon>Pucciniales</taxon>
        <taxon>Pucciniaceae</taxon>
        <taxon>Puccinia</taxon>
    </lineage>
</organism>
<reference evidence="2 3" key="1">
    <citation type="submission" date="2019-05" db="EMBL/GenBank/DDBJ databases">
        <title>Emergence of the Ug99 lineage of the wheat stem rust pathogen through somatic hybridization.</title>
        <authorList>
            <person name="Li F."/>
            <person name="Upadhyaya N.M."/>
            <person name="Sperschneider J."/>
            <person name="Matny O."/>
            <person name="Nguyen-Phuc H."/>
            <person name="Mago R."/>
            <person name="Raley C."/>
            <person name="Miller M.E."/>
            <person name="Silverstein K.A.T."/>
            <person name="Henningsen E."/>
            <person name="Hirsch C.D."/>
            <person name="Visser B."/>
            <person name="Pretorius Z.A."/>
            <person name="Steffenson B.J."/>
            <person name="Schwessinger B."/>
            <person name="Dodds P.N."/>
            <person name="Figueroa M."/>
        </authorList>
    </citation>
    <scope>NUCLEOTIDE SEQUENCE [LARGE SCALE GENOMIC DNA]</scope>
    <source>
        <strain evidence="2 3">Ug99</strain>
    </source>
</reference>
<accession>A0A5B0QZG6</accession>
<gene>
    <name evidence="2" type="ORF">PGTUg99_014368</name>
</gene>
<dbReference type="AlphaFoldDB" id="A0A5B0QZG6"/>
<protein>
    <submittedName>
        <fullName evidence="2">Uncharacterized protein</fullName>
    </submittedName>
</protein>
<evidence type="ECO:0000313" key="3">
    <source>
        <dbReference type="Proteomes" id="UP000325313"/>
    </source>
</evidence>
<name>A0A5B0QZG6_PUCGR</name>
<evidence type="ECO:0000313" key="2">
    <source>
        <dbReference type="EMBL" id="KAA1118600.1"/>
    </source>
</evidence>
<feature type="region of interest" description="Disordered" evidence="1">
    <location>
        <begin position="90"/>
        <end position="111"/>
    </location>
</feature>
<dbReference type="Proteomes" id="UP000325313">
    <property type="component" value="Unassembled WGS sequence"/>
</dbReference>
<feature type="compositionally biased region" description="Basic and acidic residues" evidence="1">
    <location>
        <begin position="91"/>
        <end position="109"/>
    </location>
</feature>
<dbReference type="EMBL" id="VDEP01000247">
    <property type="protein sequence ID" value="KAA1118600.1"/>
    <property type="molecule type" value="Genomic_DNA"/>
</dbReference>
<comment type="caution">
    <text evidence="2">The sequence shown here is derived from an EMBL/GenBank/DDBJ whole genome shotgun (WGS) entry which is preliminary data.</text>
</comment>
<proteinExistence type="predicted"/>